<gene>
    <name evidence="1" type="ORF">GQ55_4G138700</name>
</gene>
<evidence type="ECO:0000313" key="2">
    <source>
        <dbReference type="Proteomes" id="UP000244336"/>
    </source>
</evidence>
<protein>
    <submittedName>
        <fullName evidence="1">Uncharacterized protein</fullName>
    </submittedName>
</protein>
<organism evidence="1 2">
    <name type="scientific">Panicum hallii var. hallii</name>
    <dbReference type="NCBI Taxonomy" id="1504633"/>
    <lineage>
        <taxon>Eukaryota</taxon>
        <taxon>Viridiplantae</taxon>
        <taxon>Streptophyta</taxon>
        <taxon>Embryophyta</taxon>
        <taxon>Tracheophyta</taxon>
        <taxon>Spermatophyta</taxon>
        <taxon>Magnoliopsida</taxon>
        <taxon>Liliopsida</taxon>
        <taxon>Poales</taxon>
        <taxon>Poaceae</taxon>
        <taxon>PACMAD clade</taxon>
        <taxon>Panicoideae</taxon>
        <taxon>Panicodae</taxon>
        <taxon>Paniceae</taxon>
        <taxon>Panicinae</taxon>
        <taxon>Panicum</taxon>
        <taxon>Panicum sect. Panicum</taxon>
    </lineage>
</organism>
<evidence type="ECO:0000313" key="1">
    <source>
        <dbReference type="EMBL" id="PUZ60532.1"/>
    </source>
</evidence>
<sequence>MKQLSEVLGFNKKCLTDPNALPKDHQYDRSTWWNSISNEPDSSKNSIVSIHNPTLRLLAKWLSIVVHPRSDLRLYSSPELKCLFAMSHKIRFSPIMSMLAY</sequence>
<dbReference type="OrthoDB" id="10372846at2759"/>
<dbReference type="AlphaFoldDB" id="A0A2T7DY79"/>
<dbReference type="EMBL" id="CM009752">
    <property type="protein sequence ID" value="PUZ60532.1"/>
    <property type="molecule type" value="Genomic_DNA"/>
</dbReference>
<proteinExistence type="predicted"/>
<keyword evidence="2" id="KW-1185">Reference proteome</keyword>
<reference evidence="1 2" key="1">
    <citation type="submission" date="2018-04" db="EMBL/GenBank/DDBJ databases">
        <title>WGS assembly of Panicum hallii var. hallii HAL2.</title>
        <authorList>
            <person name="Lovell J."/>
            <person name="Jenkins J."/>
            <person name="Lowry D."/>
            <person name="Mamidi S."/>
            <person name="Sreedasyam A."/>
            <person name="Weng X."/>
            <person name="Barry K."/>
            <person name="Bonette J."/>
            <person name="Campitelli B."/>
            <person name="Daum C."/>
            <person name="Gordon S."/>
            <person name="Gould B."/>
            <person name="Lipzen A."/>
            <person name="MacQueen A."/>
            <person name="Palacio-Mejia J."/>
            <person name="Plott C."/>
            <person name="Shakirov E."/>
            <person name="Shu S."/>
            <person name="Yoshinaga Y."/>
            <person name="Zane M."/>
            <person name="Rokhsar D."/>
            <person name="Grimwood J."/>
            <person name="Schmutz J."/>
            <person name="Juenger T."/>
        </authorList>
    </citation>
    <scope>NUCLEOTIDE SEQUENCE [LARGE SCALE GENOMIC DNA]</scope>
    <source>
        <strain evidence="2">cv. HAL2</strain>
    </source>
</reference>
<dbReference type="Gramene" id="PUZ60532">
    <property type="protein sequence ID" value="PUZ60532"/>
    <property type="gene ID" value="GQ55_4G138700"/>
</dbReference>
<accession>A0A2T7DY79</accession>
<dbReference type="Proteomes" id="UP000244336">
    <property type="component" value="Chromosome 4"/>
</dbReference>
<name>A0A2T7DY79_9POAL</name>